<name>A0AAV4IQC0_9GAST</name>
<evidence type="ECO:0000313" key="2">
    <source>
        <dbReference type="EMBL" id="GFS12768.1"/>
    </source>
</evidence>
<dbReference type="EMBL" id="BMAT01013420">
    <property type="protein sequence ID" value="GFS12768.1"/>
    <property type="molecule type" value="Genomic_DNA"/>
</dbReference>
<evidence type="ECO:0000313" key="3">
    <source>
        <dbReference type="Proteomes" id="UP000762676"/>
    </source>
</evidence>
<reference evidence="2 3" key="1">
    <citation type="journal article" date="2021" name="Elife">
        <title>Chloroplast acquisition without the gene transfer in kleptoplastic sea slugs, Plakobranchus ocellatus.</title>
        <authorList>
            <person name="Maeda T."/>
            <person name="Takahashi S."/>
            <person name="Yoshida T."/>
            <person name="Shimamura S."/>
            <person name="Takaki Y."/>
            <person name="Nagai Y."/>
            <person name="Toyoda A."/>
            <person name="Suzuki Y."/>
            <person name="Arimoto A."/>
            <person name="Ishii H."/>
            <person name="Satoh N."/>
            <person name="Nishiyama T."/>
            <person name="Hasebe M."/>
            <person name="Maruyama T."/>
            <person name="Minagawa J."/>
            <person name="Obokata J."/>
            <person name="Shigenobu S."/>
        </authorList>
    </citation>
    <scope>NUCLEOTIDE SEQUENCE [LARGE SCALE GENOMIC DNA]</scope>
</reference>
<dbReference type="InterPro" id="IPR041577">
    <property type="entry name" value="RT_RNaseH_2"/>
</dbReference>
<dbReference type="InterPro" id="IPR051320">
    <property type="entry name" value="Viral_Replic_Matur_Polypro"/>
</dbReference>
<sequence length="141" mass="16084">MQFCQKFSIIFGPHPKQRRGFNRPQKIEAVENFPVPKTVKDVREFLGLAGYYRRFVKGFAHIAKPLSELLQKTDSPVRNPKLGNRWNEQCSKAFHNLKRALISAPILGYADFNQSFILEVDASNRGLGAVLSHKVDNKVML</sequence>
<dbReference type="InterPro" id="IPR043502">
    <property type="entry name" value="DNA/RNA_pol_sf"/>
</dbReference>
<comment type="caution">
    <text evidence="2">The sequence shown here is derived from an EMBL/GenBank/DDBJ whole genome shotgun (WGS) entry which is preliminary data.</text>
</comment>
<accession>A0AAV4IQC0</accession>
<dbReference type="Pfam" id="PF17919">
    <property type="entry name" value="RT_RNaseH_2"/>
    <property type="match status" value="1"/>
</dbReference>
<dbReference type="Gene3D" id="3.30.70.270">
    <property type="match status" value="1"/>
</dbReference>
<dbReference type="PANTHER" id="PTHR33064:SF37">
    <property type="entry name" value="RIBONUCLEASE H"/>
    <property type="match status" value="1"/>
</dbReference>
<gene>
    <name evidence="2" type="ORF">ElyMa_006706300</name>
</gene>
<dbReference type="PANTHER" id="PTHR33064">
    <property type="entry name" value="POL PROTEIN"/>
    <property type="match status" value="1"/>
</dbReference>
<proteinExistence type="predicted"/>
<dbReference type="FunFam" id="3.30.70.270:FF:000020">
    <property type="entry name" value="Transposon Tf2-6 polyprotein-like Protein"/>
    <property type="match status" value="1"/>
</dbReference>
<dbReference type="SUPFAM" id="SSF56672">
    <property type="entry name" value="DNA/RNA polymerases"/>
    <property type="match status" value="1"/>
</dbReference>
<dbReference type="AlphaFoldDB" id="A0AAV4IQC0"/>
<organism evidence="2 3">
    <name type="scientific">Elysia marginata</name>
    <dbReference type="NCBI Taxonomy" id="1093978"/>
    <lineage>
        <taxon>Eukaryota</taxon>
        <taxon>Metazoa</taxon>
        <taxon>Spiralia</taxon>
        <taxon>Lophotrochozoa</taxon>
        <taxon>Mollusca</taxon>
        <taxon>Gastropoda</taxon>
        <taxon>Heterobranchia</taxon>
        <taxon>Euthyneura</taxon>
        <taxon>Panpulmonata</taxon>
        <taxon>Sacoglossa</taxon>
        <taxon>Placobranchoidea</taxon>
        <taxon>Plakobranchidae</taxon>
        <taxon>Elysia</taxon>
    </lineage>
</organism>
<dbReference type="Proteomes" id="UP000762676">
    <property type="component" value="Unassembled WGS sequence"/>
</dbReference>
<keyword evidence="3" id="KW-1185">Reference proteome</keyword>
<evidence type="ECO:0000259" key="1">
    <source>
        <dbReference type="Pfam" id="PF17919"/>
    </source>
</evidence>
<feature type="domain" description="Reverse transcriptase/retrotransposon-derived protein RNase H-like" evidence="1">
    <location>
        <begin position="86"/>
        <end position="138"/>
    </location>
</feature>
<dbReference type="InterPro" id="IPR043128">
    <property type="entry name" value="Rev_trsase/Diguanyl_cyclase"/>
</dbReference>
<protein>
    <submittedName>
        <fullName evidence="2">Pol polyprotein</fullName>
    </submittedName>
</protein>